<feature type="binding site" evidence="9">
    <location>
        <position position="362"/>
    </location>
    <ligand>
        <name>NAD(+)</name>
        <dbReference type="ChEBI" id="CHEBI:57540"/>
    </ligand>
</feature>
<organism evidence="11 12">
    <name type="scientific">Rhizodiscina lignyota</name>
    <dbReference type="NCBI Taxonomy" id="1504668"/>
    <lineage>
        <taxon>Eukaryota</taxon>
        <taxon>Fungi</taxon>
        <taxon>Dikarya</taxon>
        <taxon>Ascomycota</taxon>
        <taxon>Pezizomycotina</taxon>
        <taxon>Dothideomycetes</taxon>
        <taxon>Pleosporomycetidae</taxon>
        <taxon>Aulographales</taxon>
        <taxon>Rhizodiscinaceae</taxon>
        <taxon>Rhizodiscina</taxon>
    </lineage>
</organism>
<dbReference type="InterPro" id="IPR036291">
    <property type="entry name" value="NAD(P)-bd_dom_sf"/>
</dbReference>
<protein>
    <recommendedName>
        <fullName evidence="3 7">UDP-glucose 6-dehydrogenase</fullName>
        <ecNumber evidence="3 7">1.1.1.22</ecNumber>
    </recommendedName>
</protein>
<comment type="catalytic activity">
    <reaction evidence="6 7">
        <text>UDP-alpha-D-glucose + 2 NAD(+) + H2O = UDP-alpha-D-glucuronate + 2 NADH + 3 H(+)</text>
        <dbReference type="Rhea" id="RHEA:23596"/>
        <dbReference type="ChEBI" id="CHEBI:15377"/>
        <dbReference type="ChEBI" id="CHEBI:15378"/>
        <dbReference type="ChEBI" id="CHEBI:57540"/>
        <dbReference type="ChEBI" id="CHEBI:57945"/>
        <dbReference type="ChEBI" id="CHEBI:58052"/>
        <dbReference type="ChEBI" id="CHEBI:58885"/>
        <dbReference type="EC" id="1.1.1.22"/>
    </reaction>
</comment>
<evidence type="ECO:0000313" key="12">
    <source>
        <dbReference type="Proteomes" id="UP000799772"/>
    </source>
</evidence>
<evidence type="ECO:0000259" key="10">
    <source>
        <dbReference type="SMART" id="SM00984"/>
    </source>
</evidence>
<reference evidence="11" key="1">
    <citation type="journal article" date="2020" name="Stud. Mycol.">
        <title>101 Dothideomycetes genomes: a test case for predicting lifestyles and emergence of pathogens.</title>
        <authorList>
            <person name="Haridas S."/>
            <person name="Albert R."/>
            <person name="Binder M."/>
            <person name="Bloem J."/>
            <person name="Labutti K."/>
            <person name="Salamov A."/>
            <person name="Andreopoulos B."/>
            <person name="Baker S."/>
            <person name="Barry K."/>
            <person name="Bills G."/>
            <person name="Bluhm B."/>
            <person name="Cannon C."/>
            <person name="Castanera R."/>
            <person name="Culley D."/>
            <person name="Daum C."/>
            <person name="Ezra D."/>
            <person name="Gonzalez J."/>
            <person name="Henrissat B."/>
            <person name="Kuo A."/>
            <person name="Liang C."/>
            <person name="Lipzen A."/>
            <person name="Lutzoni F."/>
            <person name="Magnuson J."/>
            <person name="Mondo S."/>
            <person name="Nolan M."/>
            <person name="Ohm R."/>
            <person name="Pangilinan J."/>
            <person name="Park H.-J."/>
            <person name="Ramirez L."/>
            <person name="Alfaro M."/>
            <person name="Sun H."/>
            <person name="Tritt A."/>
            <person name="Yoshinaga Y."/>
            <person name="Zwiers L.-H."/>
            <person name="Turgeon B."/>
            <person name="Goodwin S."/>
            <person name="Spatafora J."/>
            <person name="Crous P."/>
            <person name="Grigoriev I."/>
        </authorList>
    </citation>
    <scope>NUCLEOTIDE SEQUENCE</scope>
    <source>
        <strain evidence="11">CBS 133067</strain>
    </source>
</reference>
<dbReference type="InterPro" id="IPR014026">
    <property type="entry name" value="UDP-Glc/GDP-Man_DH_dimer"/>
</dbReference>
<evidence type="ECO:0000256" key="9">
    <source>
        <dbReference type="PIRSR" id="PIRSR500133-3"/>
    </source>
</evidence>
<feature type="binding site" evidence="9">
    <location>
        <position position="181"/>
    </location>
    <ligand>
        <name>NAD(+)</name>
        <dbReference type="ChEBI" id="CHEBI:57540"/>
    </ligand>
</feature>
<dbReference type="Proteomes" id="UP000799772">
    <property type="component" value="Unassembled WGS sequence"/>
</dbReference>
<evidence type="ECO:0000256" key="1">
    <source>
        <dbReference type="ARBA" id="ARBA00004701"/>
    </source>
</evidence>
<name>A0A9P4M3Y2_9PEZI</name>
<evidence type="ECO:0000256" key="8">
    <source>
        <dbReference type="PIRSR" id="PIRSR500133-1"/>
    </source>
</evidence>
<feature type="binding site" evidence="9">
    <location>
        <begin position="146"/>
        <end position="147"/>
    </location>
    <ligand>
        <name>NAD(+)</name>
        <dbReference type="ChEBI" id="CHEBI:57540"/>
    </ligand>
</feature>
<dbReference type="Pfam" id="PF00984">
    <property type="entry name" value="UDPG_MGDP_dh"/>
    <property type="match status" value="1"/>
</dbReference>
<dbReference type="InterPro" id="IPR014027">
    <property type="entry name" value="UDP-Glc/GDP-Man_DH_C"/>
</dbReference>
<comment type="similarity">
    <text evidence="2 7">Belongs to the UDP-glucose/GDP-mannose dehydrogenase family.</text>
</comment>
<dbReference type="EC" id="1.1.1.22" evidence="3 7"/>
<dbReference type="SUPFAM" id="SSF48179">
    <property type="entry name" value="6-phosphogluconate dehydrogenase C-terminal domain-like"/>
    <property type="match status" value="1"/>
</dbReference>
<evidence type="ECO:0000313" key="11">
    <source>
        <dbReference type="EMBL" id="KAF2096223.1"/>
    </source>
</evidence>
<sequence length="491" mass="53705">MRTYDLLKLPHGRITKICCIGAGYVGGPTCAVTANKNPDVSVTVVDLSESRIAAWNSSTLPIYEPGLWEQVQGARDGGADRPQNLFFSTDIDKAIDEAELIFVSVNTPTKTMGAGAGLGSDTSYVEMAIRKIAQVATSDKIVVEKSTVPVRTAETMREILKAIGKPGVHFEVLSNPEFLAEGTAIRDLLAPDRILIGSLLNDHGLQAAAALAEVYARWVPRERIITMNLWSSELAKLAANALLAQRISSINALSAVCEATGADIDEIAFAVGTDSRIGPKMLKASVGFGGSCFKKDVLSLAYISECLHLPEVAAYWQSVVDINEYQKDRFTKRIIRCLYNTLNNKKVAVLGFSYKKDTGDTRESAAISIIDALVAEGAKISIYDPQVLESQIWSDIEKFKGARGDVKQYVTVCKDVYKACEGAHAIIVLTEWDEFSNKQIRKRMDWQRVAESMDRPSFVFDGRNIVDAGKLEEMGFRVECIGKPGSGWFKG</sequence>
<dbReference type="Gene3D" id="3.40.50.720">
    <property type="entry name" value="NAD(P)-binding Rossmann-like Domain"/>
    <property type="match status" value="2"/>
</dbReference>
<dbReference type="GO" id="GO:0006024">
    <property type="term" value="P:glycosaminoglycan biosynthetic process"/>
    <property type="evidence" value="ECO:0007669"/>
    <property type="project" value="TreeGrafter"/>
</dbReference>
<dbReference type="FunFam" id="3.40.50.720:FF:000032">
    <property type="entry name" value="UDP-glucose 6-dehydrogenase"/>
    <property type="match status" value="1"/>
</dbReference>
<comment type="caution">
    <text evidence="11">The sequence shown here is derived from an EMBL/GenBank/DDBJ whole genome shotgun (WGS) entry which is preliminary data.</text>
</comment>
<dbReference type="FunFam" id="3.40.50.720:FF:000193">
    <property type="entry name" value="UDP-glucose 6-dehydrogenase"/>
    <property type="match status" value="1"/>
</dbReference>
<feature type="binding site" evidence="9">
    <location>
        <position position="51"/>
    </location>
    <ligand>
        <name>NAD(+)</name>
        <dbReference type="ChEBI" id="CHEBI:57540"/>
    </ligand>
</feature>
<comment type="pathway">
    <text evidence="1">Nucleotide-sugar biosynthesis; UDP-alpha-D-glucuronate biosynthesis; UDP-alpha-D-glucuronate from UDP-alpha-D-glucose: step 1/1.</text>
</comment>
<proteinExistence type="inferred from homology"/>
<dbReference type="InterPro" id="IPR028356">
    <property type="entry name" value="UDPglc_DH_euk"/>
</dbReference>
<dbReference type="InterPro" id="IPR001732">
    <property type="entry name" value="UDP-Glc/GDP-Man_DH_N"/>
</dbReference>
<feature type="active site" description="Nucleophile" evidence="8">
    <location>
        <position position="292"/>
    </location>
</feature>
<dbReference type="PIRSF" id="PIRSF000124">
    <property type="entry name" value="UDPglc_GDPman_dh"/>
    <property type="match status" value="1"/>
</dbReference>
<feature type="binding site" evidence="9">
    <location>
        <position position="46"/>
    </location>
    <ligand>
        <name>NAD(+)</name>
        <dbReference type="ChEBI" id="CHEBI:57540"/>
    </ligand>
</feature>
<dbReference type="SUPFAM" id="SSF52413">
    <property type="entry name" value="UDP-glucose/GDP-mannose dehydrogenase C-terminal domain"/>
    <property type="match status" value="1"/>
</dbReference>
<evidence type="ECO:0000256" key="6">
    <source>
        <dbReference type="ARBA" id="ARBA00047473"/>
    </source>
</evidence>
<dbReference type="PANTHER" id="PTHR11374">
    <property type="entry name" value="UDP-GLUCOSE DEHYDROGENASE/UDP-MANNAC DEHYDROGENASE"/>
    <property type="match status" value="1"/>
</dbReference>
<evidence type="ECO:0000256" key="7">
    <source>
        <dbReference type="PIRNR" id="PIRNR000124"/>
    </source>
</evidence>
<dbReference type="AlphaFoldDB" id="A0A9P4M3Y2"/>
<dbReference type="InterPro" id="IPR008927">
    <property type="entry name" value="6-PGluconate_DH-like_C_sf"/>
</dbReference>
<dbReference type="NCBIfam" id="TIGR03026">
    <property type="entry name" value="NDP-sugDHase"/>
    <property type="match status" value="1"/>
</dbReference>
<dbReference type="InterPro" id="IPR036220">
    <property type="entry name" value="UDP-Glc/GDP-Man_DH_C_sf"/>
</dbReference>
<dbReference type="PIRSF" id="PIRSF500133">
    <property type="entry name" value="UDPglc_DH_euk"/>
    <property type="match status" value="1"/>
</dbReference>
<feature type="domain" description="UDP-glucose/GDP-mannose dehydrogenase C-terminal" evidence="10">
    <location>
        <begin position="348"/>
        <end position="468"/>
    </location>
</feature>
<evidence type="ECO:0000256" key="3">
    <source>
        <dbReference type="ARBA" id="ARBA00012954"/>
    </source>
</evidence>
<dbReference type="GO" id="GO:0051287">
    <property type="term" value="F:NAD binding"/>
    <property type="evidence" value="ECO:0007669"/>
    <property type="project" value="InterPro"/>
</dbReference>
<gene>
    <name evidence="11" type="ORF">NA57DRAFT_43992</name>
</gene>
<dbReference type="GO" id="GO:0003979">
    <property type="term" value="F:UDP-glucose 6-dehydrogenase activity"/>
    <property type="evidence" value="ECO:0007669"/>
    <property type="project" value="UniProtKB-EC"/>
</dbReference>
<dbReference type="SMART" id="SM00984">
    <property type="entry name" value="UDPG_MGDP_dh_C"/>
    <property type="match status" value="1"/>
</dbReference>
<accession>A0A9P4M3Y2</accession>
<dbReference type="OrthoDB" id="5059218at2759"/>
<dbReference type="EMBL" id="ML978130">
    <property type="protein sequence ID" value="KAF2096223.1"/>
    <property type="molecule type" value="Genomic_DNA"/>
</dbReference>
<dbReference type="Pfam" id="PF03721">
    <property type="entry name" value="UDPG_MGDP_dh_N"/>
    <property type="match status" value="1"/>
</dbReference>
<dbReference type="PANTHER" id="PTHR11374:SF3">
    <property type="entry name" value="UDP-GLUCOSE 6-DEHYDROGENASE"/>
    <property type="match status" value="1"/>
</dbReference>
<evidence type="ECO:0000256" key="2">
    <source>
        <dbReference type="ARBA" id="ARBA00006601"/>
    </source>
</evidence>
<feature type="binding site" evidence="9">
    <location>
        <begin position="21"/>
        <end position="26"/>
    </location>
    <ligand>
        <name>NAD(+)</name>
        <dbReference type="ChEBI" id="CHEBI:57540"/>
    </ligand>
</feature>
<dbReference type="InterPro" id="IPR017476">
    <property type="entry name" value="UDP-Glc/GDP-Man"/>
</dbReference>
<keyword evidence="4 7" id="KW-0560">Oxidoreductase</keyword>
<evidence type="ECO:0000256" key="5">
    <source>
        <dbReference type="ARBA" id="ARBA00023027"/>
    </source>
</evidence>
<feature type="binding site" evidence="9">
    <location>
        <begin position="105"/>
        <end position="109"/>
    </location>
    <ligand>
        <name>NAD(+)</name>
        <dbReference type="ChEBI" id="CHEBI:57540"/>
    </ligand>
</feature>
<dbReference type="FunFam" id="1.20.5.100:FF:000001">
    <property type="entry name" value="UDP-glucose 6-dehydrogenase"/>
    <property type="match status" value="1"/>
</dbReference>
<keyword evidence="5 7" id="KW-0520">NAD</keyword>
<keyword evidence="12" id="KW-1185">Reference proteome</keyword>
<dbReference type="GO" id="GO:0005634">
    <property type="term" value="C:nucleus"/>
    <property type="evidence" value="ECO:0007669"/>
    <property type="project" value="TreeGrafter"/>
</dbReference>
<dbReference type="Gene3D" id="1.20.5.100">
    <property type="entry name" value="Cytochrome c1, transmembrane anchor, C-terminal"/>
    <property type="match status" value="1"/>
</dbReference>
<dbReference type="SUPFAM" id="SSF51735">
    <property type="entry name" value="NAD(P)-binding Rossmann-fold domains"/>
    <property type="match status" value="1"/>
</dbReference>
<dbReference type="Pfam" id="PF03720">
    <property type="entry name" value="UDPG_MGDP_dh_C"/>
    <property type="match status" value="1"/>
</dbReference>
<feature type="binding site" evidence="9">
    <location>
        <begin position="292"/>
        <end position="295"/>
    </location>
    <ligand>
        <name>NAD(+)</name>
        <dbReference type="ChEBI" id="CHEBI:57540"/>
    </ligand>
</feature>
<evidence type="ECO:0000256" key="4">
    <source>
        <dbReference type="ARBA" id="ARBA00023002"/>
    </source>
</evidence>